<name>A0A0E0BDR5_9ORYZ</name>
<dbReference type="EnsemblPlants" id="OGLUM10G18560.1">
    <property type="protein sequence ID" value="OGLUM10G18560.1"/>
    <property type="gene ID" value="OGLUM10G18560"/>
</dbReference>
<dbReference type="HOGENOM" id="CLU_2726270_0_0_1"/>
<evidence type="ECO:0000313" key="2">
    <source>
        <dbReference type="Proteomes" id="UP000026961"/>
    </source>
</evidence>
<accession>A0A0E0BDR5</accession>
<keyword evidence="2" id="KW-1185">Reference proteome</keyword>
<reference evidence="1" key="1">
    <citation type="submission" date="2015-04" db="UniProtKB">
        <authorList>
            <consortium name="EnsemblPlants"/>
        </authorList>
    </citation>
    <scope>IDENTIFICATION</scope>
</reference>
<reference evidence="1" key="2">
    <citation type="submission" date="2018-05" db="EMBL/GenBank/DDBJ databases">
        <title>OgluRS3 (Oryza glumaepatula Reference Sequence Version 3).</title>
        <authorList>
            <person name="Zhang J."/>
            <person name="Kudrna D."/>
            <person name="Lee S."/>
            <person name="Talag J."/>
            <person name="Welchert J."/>
            <person name="Wing R.A."/>
        </authorList>
    </citation>
    <scope>NUCLEOTIDE SEQUENCE [LARGE SCALE GENOMIC DNA]</scope>
</reference>
<dbReference type="AlphaFoldDB" id="A0A0E0BDR5"/>
<dbReference type="Gramene" id="OGLUM10G18560.1">
    <property type="protein sequence ID" value="OGLUM10G18560.1"/>
    <property type="gene ID" value="OGLUM10G18560"/>
</dbReference>
<evidence type="ECO:0000313" key="1">
    <source>
        <dbReference type="EnsemblPlants" id="OGLUM10G18560.1"/>
    </source>
</evidence>
<organism evidence="1">
    <name type="scientific">Oryza glumipatula</name>
    <dbReference type="NCBI Taxonomy" id="40148"/>
    <lineage>
        <taxon>Eukaryota</taxon>
        <taxon>Viridiplantae</taxon>
        <taxon>Streptophyta</taxon>
        <taxon>Embryophyta</taxon>
        <taxon>Tracheophyta</taxon>
        <taxon>Spermatophyta</taxon>
        <taxon>Magnoliopsida</taxon>
        <taxon>Liliopsida</taxon>
        <taxon>Poales</taxon>
        <taxon>Poaceae</taxon>
        <taxon>BOP clade</taxon>
        <taxon>Oryzoideae</taxon>
        <taxon>Oryzeae</taxon>
        <taxon>Oryzinae</taxon>
        <taxon>Oryza</taxon>
    </lineage>
</organism>
<protein>
    <submittedName>
        <fullName evidence="1">Uncharacterized protein</fullName>
    </submittedName>
</protein>
<sequence>MSVRIRIYNNVNIHNISVVNVKEVDLLIAVASVRYLTEKDRKVPKQCPNPAKGRAGSDQKCCLMIIKHEYHD</sequence>
<dbReference type="Proteomes" id="UP000026961">
    <property type="component" value="Chromosome 10"/>
</dbReference>
<proteinExistence type="predicted"/>